<comment type="similarity">
    <text evidence="6">Belongs to the PDK/BCKDK protein kinase family.</text>
</comment>
<comment type="subcellular location">
    <subcellularLocation>
        <location evidence="6">Mitochondrion matrix</location>
    </subcellularLocation>
</comment>
<dbReference type="InterPro" id="IPR018955">
    <property type="entry name" value="BCDHK/PDK_N"/>
</dbReference>
<keyword evidence="2 6" id="KW-0547">Nucleotide-binding</keyword>
<evidence type="ECO:0000256" key="5">
    <source>
        <dbReference type="ARBA" id="ARBA00048201"/>
    </source>
</evidence>
<feature type="domain" description="Branched-chain alpha-ketoacid dehydrogenase kinase/Pyruvate dehydrogenase kinase N-terminal" evidence="7">
    <location>
        <begin position="20"/>
        <end position="177"/>
    </location>
</feature>
<keyword evidence="4 6" id="KW-0067">ATP-binding</keyword>
<keyword evidence="3 6" id="KW-0418">Kinase</keyword>
<reference evidence="8" key="1">
    <citation type="submission" date="2021-02" db="EMBL/GenBank/DDBJ databases">
        <authorList>
            <person name="Dougan E. K."/>
            <person name="Rhodes N."/>
            <person name="Thang M."/>
            <person name="Chan C."/>
        </authorList>
    </citation>
    <scope>NUCLEOTIDE SEQUENCE</scope>
</reference>
<protein>
    <recommendedName>
        <fullName evidence="6">Protein-serine/threonine kinase</fullName>
        <ecNumber evidence="6">2.7.11.-</ecNumber>
    </recommendedName>
</protein>
<dbReference type="GO" id="GO:0010906">
    <property type="term" value="P:regulation of glucose metabolic process"/>
    <property type="evidence" value="ECO:0007669"/>
    <property type="project" value="TreeGrafter"/>
</dbReference>
<dbReference type="Proteomes" id="UP000654075">
    <property type="component" value="Unassembled WGS sequence"/>
</dbReference>
<evidence type="ECO:0000256" key="1">
    <source>
        <dbReference type="ARBA" id="ARBA00022679"/>
    </source>
</evidence>
<evidence type="ECO:0000256" key="4">
    <source>
        <dbReference type="ARBA" id="ARBA00022840"/>
    </source>
</evidence>
<dbReference type="PANTHER" id="PTHR11947:SF3">
    <property type="entry name" value="[PYRUVATE DEHYDROGENASE (ACETYL-TRANSFERRING)] KINASE, MITOCHONDRIAL"/>
    <property type="match status" value="1"/>
</dbReference>
<organism evidence="8 9">
    <name type="scientific">Polarella glacialis</name>
    <name type="common">Dinoflagellate</name>
    <dbReference type="NCBI Taxonomy" id="89957"/>
    <lineage>
        <taxon>Eukaryota</taxon>
        <taxon>Sar</taxon>
        <taxon>Alveolata</taxon>
        <taxon>Dinophyceae</taxon>
        <taxon>Suessiales</taxon>
        <taxon>Suessiaceae</taxon>
        <taxon>Polarella</taxon>
    </lineage>
</organism>
<evidence type="ECO:0000313" key="8">
    <source>
        <dbReference type="EMBL" id="CAE8619463.1"/>
    </source>
</evidence>
<feature type="non-terminal residue" evidence="8">
    <location>
        <position position="256"/>
    </location>
</feature>
<name>A0A813G343_POLGL</name>
<dbReference type="InterPro" id="IPR036784">
    <property type="entry name" value="AK/P_DHK_N_sf"/>
</dbReference>
<dbReference type="Gene3D" id="1.20.140.20">
    <property type="entry name" value="Alpha-ketoacid/pyruvate dehydrogenase kinase, N-terminal domain"/>
    <property type="match status" value="1"/>
</dbReference>
<evidence type="ECO:0000313" key="9">
    <source>
        <dbReference type="Proteomes" id="UP000654075"/>
    </source>
</evidence>
<dbReference type="SUPFAM" id="SSF69012">
    <property type="entry name" value="alpha-ketoacid dehydrogenase kinase, N-terminal domain"/>
    <property type="match status" value="1"/>
</dbReference>
<evidence type="ECO:0000256" key="3">
    <source>
        <dbReference type="ARBA" id="ARBA00022777"/>
    </source>
</evidence>
<dbReference type="GO" id="GO:0004740">
    <property type="term" value="F:pyruvate dehydrogenase (acetyl-transferring) kinase activity"/>
    <property type="evidence" value="ECO:0007669"/>
    <property type="project" value="UniProtKB-EC"/>
</dbReference>
<comment type="caution">
    <text evidence="8">The sequence shown here is derived from an EMBL/GenBank/DDBJ whole genome shotgun (WGS) entry which is preliminary data.</text>
</comment>
<dbReference type="GO" id="GO:0005759">
    <property type="term" value="C:mitochondrial matrix"/>
    <property type="evidence" value="ECO:0007669"/>
    <property type="project" value="UniProtKB-SubCell"/>
</dbReference>
<dbReference type="GO" id="GO:0005524">
    <property type="term" value="F:ATP binding"/>
    <property type="evidence" value="ECO:0007669"/>
    <property type="project" value="UniProtKB-UniRule"/>
</dbReference>
<proteinExistence type="inferred from homology"/>
<keyword evidence="9" id="KW-1185">Reference proteome</keyword>
<sequence>MSRMLSRRVETFARRTATAVRLEELYRLGRGVGAERLHLAQLVHRELAIRNAQLCKELLLLPFGLPETRGVQDVVSWFSSYVDWLAEFPPPATENEDEKFRDLLNKILKDNSDVTRTLGTAVHEVRAALGEERYEEVRSEITLILDRFFIKRIGLRFLIQHHIASFEQSPGVAGIIHSNVAMGPILRAAAAEARAACEREWGVAPRIVVAGDGDERHNPAAYALMGNIDLSHNRSFTYVPIHLHIVCYELLLNSCE</sequence>
<dbReference type="Pfam" id="PF10436">
    <property type="entry name" value="BCDHK_Adom3"/>
    <property type="match status" value="1"/>
</dbReference>
<comment type="catalytic activity">
    <reaction evidence="5">
        <text>L-seryl-[pyruvate dehydrogenase E1 alpha subunit] + ATP = O-phospho-L-seryl-[pyruvate dehydrogenase E1 alpha subunit] + ADP + H(+)</text>
        <dbReference type="Rhea" id="RHEA:23052"/>
        <dbReference type="Rhea" id="RHEA-COMP:13689"/>
        <dbReference type="Rhea" id="RHEA-COMP:13690"/>
        <dbReference type="ChEBI" id="CHEBI:15378"/>
        <dbReference type="ChEBI" id="CHEBI:29999"/>
        <dbReference type="ChEBI" id="CHEBI:30616"/>
        <dbReference type="ChEBI" id="CHEBI:83421"/>
        <dbReference type="ChEBI" id="CHEBI:456216"/>
        <dbReference type="EC" id="2.7.11.2"/>
    </reaction>
</comment>
<evidence type="ECO:0000256" key="6">
    <source>
        <dbReference type="RuleBase" id="RU366032"/>
    </source>
</evidence>
<keyword evidence="6" id="KW-0496">Mitochondrion</keyword>
<evidence type="ECO:0000259" key="7">
    <source>
        <dbReference type="Pfam" id="PF10436"/>
    </source>
</evidence>
<dbReference type="InterPro" id="IPR039028">
    <property type="entry name" value="BCKD/PDK"/>
</dbReference>
<dbReference type="EMBL" id="CAJNNV010027083">
    <property type="protein sequence ID" value="CAE8619463.1"/>
    <property type="molecule type" value="Genomic_DNA"/>
</dbReference>
<dbReference type="OrthoDB" id="241648at2759"/>
<dbReference type="PANTHER" id="PTHR11947">
    <property type="entry name" value="PYRUVATE DEHYDROGENASE KINASE"/>
    <property type="match status" value="1"/>
</dbReference>
<gene>
    <name evidence="8" type="ORF">PGLA1383_LOCUS37051</name>
</gene>
<evidence type="ECO:0000256" key="2">
    <source>
        <dbReference type="ARBA" id="ARBA00022741"/>
    </source>
</evidence>
<keyword evidence="1 6" id="KW-0808">Transferase</keyword>
<dbReference type="AlphaFoldDB" id="A0A813G343"/>
<accession>A0A813G343</accession>
<dbReference type="EC" id="2.7.11.-" evidence="6"/>